<dbReference type="Gene3D" id="2.40.30.170">
    <property type="match status" value="1"/>
</dbReference>
<dbReference type="PANTHER" id="PTHR30469:SF15">
    <property type="entry name" value="HLYD FAMILY OF SECRETION PROTEINS"/>
    <property type="match status" value="1"/>
</dbReference>
<dbReference type="Gene3D" id="1.10.287.470">
    <property type="entry name" value="Helix hairpin bin"/>
    <property type="match status" value="1"/>
</dbReference>
<gene>
    <name evidence="4" type="ORF">SAMN05661003_103138</name>
</gene>
<evidence type="ECO:0000256" key="2">
    <source>
        <dbReference type="SAM" id="Coils"/>
    </source>
</evidence>
<dbReference type="AlphaFoldDB" id="A0A1G6ZVH0"/>
<evidence type="ECO:0000313" key="4">
    <source>
        <dbReference type="EMBL" id="SDE06343.1"/>
    </source>
</evidence>
<dbReference type="NCBIfam" id="TIGR01730">
    <property type="entry name" value="RND_mfp"/>
    <property type="match status" value="1"/>
</dbReference>
<dbReference type="STRING" id="57664.SAMN05661003_103138"/>
<reference evidence="5" key="1">
    <citation type="submission" date="2016-10" db="EMBL/GenBank/DDBJ databases">
        <authorList>
            <person name="Varghese N."/>
            <person name="Submissions S."/>
        </authorList>
    </citation>
    <scope>NUCLEOTIDE SEQUENCE [LARGE SCALE GENOMIC DNA]</scope>
    <source>
        <strain evidence="5">DSM 8987</strain>
    </source>
</reference>
<sequence>MTIPTPSRRSLGLVALLLPLLGLLVHVALRSGPLAPVAVTLVRVEQRALQPALFGIGQVEARHRYRIGPTQPGRLATLSVRVGERVAAGQLLARMDPVDLEARILAQQAALQQNAARQREARAQLDYAERQRQRYQLLQQQQAVSAEQLLDRQHEAALAAAGLAAALAEQQRLQADLQALRAQQHHLELRAPVDALVVRRDTDPGSTLVAGQTVLELIDPNSLRLEVRFDQLHAGRLQAGLAARIALRSRPQQELAGLVLRQEPLADAITEELLAKVGFAPLPPTLPAIGELAEVTVLLPPLEPTPVIPQAALQRQGGQTGVWQKRQGKASFVPVITGASDLDGFVQVTQGVRAGDELVLYSAKALRPGSRLRPVAQLTAALRP</sequence>
<comment type="similarity">
    <text evidence="1">Belongs to the membrane fusion protein (MFP) (TC 8.A.1) family.</text>
</comment>
<name>A0A1G6ZVH0_9BACT</name>
<dbReference type="PANTHER" id="PTHR30469">
    <property type="entry name" value="MULTIDRUG RESISTANCE PROTEIN MDTA"/>
    <property type="match status" value="1"/>
</dbReference>
<dbReference type="InterPro" id="IPR006143">
    <property type="entry name" value="RND_pump_MFP"/>
</dbReference>
<dbReference type="SUPFAM" id="SSF111369">
    <property type="entry name" value="HlyD-like secretion proteins"/>
    <property type="match status" value="1"/>
</dbReference>
<feature type="coiled-coil region" evidence="2">
    <location>
        <begin position="163"/>
        <end position="190"/>
    </location>
</feature>
<dbReference type="GO" id="GO:0015562">
    <property type="term" value="F:efflux transmembrane transporter activity"/>
    <property type="evidence" value="ECO:0007669"/>
    <property type="project" value="TreeGrafter"/>
</dbReference>
<keyword evidence="5" id="KW-1185">Reference proteome</keyword>
<dbReference type="OrthoDB" id="9806939at2"/>
<protein>
    <submittedName>
        <fullName evidence="4">RND family efflux transporter, MFP subunit</fullName>
    </submittedName>
</protein>
<dbReference type="RefSeq" id="WP_092076728.1">
    <property type="nucleotide sequence ID" value="NZ_FNAQ01000003.1"/>
</dbReference>
<dbReference type="GO" id="GO:1990281">
    <property type="term" value="C:efflux pump complex"/>
    <property type="evidence" value="ECO:0007669"/>
    <property type="project" value="TreeGrafter"/>
</dbReference>
<dbReference type="Gene3D" id="2.40.50.100">
    <property type="match status" value="1"/>
</dbReference>
<dbReference type="InterPro" id="IPR058625">
    <property type="entry name" value="MdtA-like_BSH"/>
</dbReference>
<feature type="domain" description="Multidrug resistance protein MdtA-like barrel-sandwich hybrid" evidence="3">
    <location>
        <begin position="67"/>
        <end position="214"/>
    </location>
</feature>
<evidence type="ECO:0000256" key="1">
    <source>
        <dbReference type="ARBA" id="ARBA00009477"/>
    </source>
</evidence>
<organism evidence="4 5">
    <name type="scientific">Desulfuromonas thiophila</name>
    <dbReference type="NCBI Taxonomy" id="57664"/>
    <lineage>
        <taxon>Bacteria</taxon>
        <taxon>Pseudomonadati</taxon>
        <taxon>Thermodesulfobacteriota</taxon>
        <taxon>Desulfuromonadia</taxon>
        <taxon>Desulfuromonadales</taxon>
        <taxon>Desulfuromonadaceae</taxon>
        <taxon>Desulfuromonas</taxon>
    </lineage>
</organism>
<dbReference type="Pfam" id="PF25917">
    <property type="entry name" value="BSH_RND"/>
    <property type="match status" value="1"/>
</dbReference>
<evidence type="ECO:0000259" key="3">
    <source>
        <dbReference type="Pfam" id="PF25917"/>
    </source>
</evidence>
<keyword evidence="2" id="KW-0175">Coiled coil</keyword>
<dbReference type="Gene3D" id="2.40.420.20">
    <property type="match status" value="1"/>
</dbReference>
<dbReference type="EMBL" id="FNAQ01000003">
    <property type="protein sequence ID" value="SDE06343.1"/>
    <property type="molecule type" value="Genomic_DNA"/>
</dbReference>
<proteinExistence type="inferred from homology"/>
<evidence type="ECO:0000313" key="5">
    <source>
        <dbReference type="Proteomes" id="UP000243205"/>
    </source>
</evidence>
<accession>A0A1G6ZVH0</accession>
<dbReference type="Proteomes" id="UP000243205">
    <property type="component" value="Unassembled WGS sequence"/>
</dbReference>